<accession>A0A6C2UKI6</accession>
<dbReference type="EMBL" id="CAAHFH010000002">
    <property type="protein sequence ID" value="VGO20750.1"/>
    <property type="molecule type" value="Genomic_DNA"/>
</dbReference>
<proteinExistence type="predicted"/>
<sequence>MRALLDTNIVIHREAPAGINQDIGTLFKWLDKAKYDKCVHPISVDELQKHQNEKKRNTLNIKLQSYSILKTIAPLADEVQVVSAQIDTNENDINDSRLLNEVFQGRVDIFISEDKKIHTKAAQLGIDDRVFRIDGFLEKVVSENPDLINYNVLSVTKKHFGDIDLQDSFFDSFREDYNGFDRWFNKKADEVAYVTHNRGHILSFLYVKVEDENENYADITPTFVPKRRLKVGTFKVVSNGVRLGERFLKIIFDNALRYHVDEIYVTIFDQTDEQERLICLLQEWGFIPHGIKRTANGDEQVLIRNFAPLISQNYPKQSFPYLSTSNRIFLCPIYPDYHTELFPDSILTTESALNFKESQPHRNALSKVYISRSINRNLSPGDVIVFYRTGGYHKSVVTTIGVVESIVNEIQSEQEFILKCRKRSVFSDDELKKHWNYKPRNRPFIVNFLYTYSFPKRPNLAKLIELGVIAGADAAPRGFEPITKDQFYKIITESQSNEGIIVD</sequence>
<name>A0A6C2UKI6_9BACT</name>
<keyword evidence="2" id="KW-1185">Reference proteome</keyword>
<dbReference type="AlphaFoldDB" id="A0A6C2UKI6"/>
<evidence type="ECO:0000313" key="2">
    <source>
        <dbReference type="Proteomes" id="UP000346198"/>
    </source>
</evidence>
<protein>
    <recommendedName>
        <fullName evidence="3">PIN domain-containing protein</fullName>
    </recommendedName>
</protein>
<evidence type="ECO:0000313" key="1">
    <source>
        <dbReference type="EMBL" id="VGO20750.1"/>
    </source>
</evidence>
<evidence type="ECO:0008006" key="3">
    <source>
        <dbReference type="Google" id="ProtNLM"/>
    </source>
</evidence>
<reference evidence="1 2" key="1">
    <citation type="submission" date="2019-04" db="EMBL/GenBank/DDBJ databases">
        <authorList>
            <person name="Van Vliet M D."/>
        </authorList>
    </citation>
    <scope>NUCLEOTIDE SEQUENCE [LARGE SCALE GENOMIC DNA]</scope>
    <source>
        <strain evidence="1 2">F21</strain>
    </source>
</reference>
<dbReference type="RefSeq" id="WP_136062268.1">
    <property type="nucleotide sequence ID" value="NZ_CAAHFH010000002.1"/>
</dbReference>
<organism evidence="1 2">
    <name type="scientific">Pontiella sulfatireligans</name>
    <dbReference type="NCBI Taxonomy" id="2750658"/>
    <lineage>
        <taxon>Bacteria</taxon>
        <taxon>Pseudomonadati</taxon>
        <taxon>Kiritimatiellota</taxon>
        <taxon>Kiritimatiellia</taxon>
        <taxon>Kiritimatiellales</taxon>
        <taxon>Pontiellaceae</taxon>
        <taxon>Pontiella</taxon>
    </lineage>
</organism>
<dbReference type="CDD" id="cd18699">
    <property type="entry name" value="PIN_VapC_like"/>
    <property type="match status" value="1"/>
</dbReference>
<dbReference type="Proteomes" id="UP000346198">
    <property type="component" value="Unassembled WGS sequence"/>
</dbReference>
<gene>
    <name evidence="1" type="ORF">SCARR_02817</name>
</gene>